<dbReference type="InterPro" id="IPR017777">
    <property type="entry name" value="ABC_urea-bd_UrtA"/>
</dbReference>
<dbReference type="CDD" id="cd06355">
    <property type="entry name" value="PBP1_FmdD-like"/>
    <property type="match status" value="1"/>
</dbReference>
<dbReference type="EMBL" id="QBMP01000176">
    <property type="protein sequence ID" value="PZO51070.1"/>
    <property type="molecule type" value="Genomic_DNA"/>
</dbReference>
<dbReference type="InterPro" id="IPR000709">
    <property type="entry name" value="Leu_Ile_Val-bd"/>
</dbReference>
<dbReference type="Gene3D" id="3.40.50.2300">
    <property type="match status" value="2"/>
</dbReference>
<reference evidence="2 3" key="2">
    <citation type="submission" date="2018-06" db="EMBL/GenBank/DDBJ databases">
        <title>Metagenomic assembly of (sub)arctic Cyanobacteria and their associated microbiome from non-axenic cultures.</title>
        <authorList>
            <person name="Baurain D."/>
        </authorList>
    </citation>
    <scope>NUCLEOTIDE SEQUENCE [LARGE SCALE GENOMIC DNA]</scope>
    <source>
        <strain evidence="2">ULC027bin1</strain>
    </source>
</reference>
<dbReference type="AlphaFoldDB" id="A0A2W4X2G5"/>
<dbReference type="Proteomes" id="UP000249794">
    <property type="component" value="Unassembled WGS sequence"/>
</dbReference>
<protein>
    <submittedName>
        <fullName evidence="2">Urea ABC transporter substrate-binding protein</fullName>
    </submittedName>
</protein>
<organism evidence="2 3">
    <name type="scientific">Phormidesmis priestleyi</name>
    <dbReference type="NCBI Taxonomy" id="268141"/>
    <lineage>
        <taxon>Bacteria</taxon>
        <taxon>Bacillati</taxon>
        <taxon>Cyanobacteriota</taxon>
        <taxon>Cyanophyceae</taxon>
        <taxon>Leptolyngbyales</taxon>
        <taxon>Leptolyngbyaceae</taxon>
        <taxon>Phormidesmis</taxon>
    </lineage>
</organism>
<dbReference type="Pfam" id="PF13433">
    <property type="entry name" value="Peripla_BP_5"/>
    <property type="match status" value="1"/>
</dbReference>
<comment type="caution">
    <text evidence="2">The sequence shown here is derived from an EMBL/GenBank/DDBJ whole genome shotgun (WGS) entry which is preliminary data.</text>
</comment>
<dbReference type="SUPFAM" id="SSF53822">
    <property type="entry name" value="Periplasmic binding protein-like I"/>
    <property type="match status" value="1"/>
</dbReference>
<dbReference type="PANTHER" id="PTHR47628:SF1">
    <property type="entry name" value="ALIPHATIC AMIDASE EXPRESSION-REGULATING PROTEIN"/>
    <property type="match status" value="1"/>
</dbReference>
<evidence type="ECO:0000256" key="1">
    <source>
        <dbReference type="SAM" id="MobiDB-lite"/>
    </source>
</evidence>
<evidence type="ECO:0000313" key="2">
    <source>
        <dbReference type="EMBL" id="PZO51070.1"/>
    </source>
</evidence>
<sequence length="462" mass="49098">MTQLGRRQFLNRFLASSSLTVGASTLPPILSLLLSSCARELSPLDSPASTSDSAGSSTDSSPASPEAASATDNDAIKVGLLHSLSGPMAISEAPLVEAERMAIDDINASGGLLGKQLVAVIEDGASDWPTFAEKAEKLIDQQQISVLFGGFTSASRKAMLPVVKAKNCLLWYPNAYEGQECAAQIFYAGASANQQVEPAVDWLLSNRGKSFFLVSDSARTLHELIKSQLKAKGGQVAGEAYIPFDKTTQPDMVPVMAEIKKALPDGGIIFNSLMGDANRFFFKALQGAGLSTDKYLVMSVGVGEEEVFQIGSSLLEGHYAAMSYFQTLDSPANKDWVKAFQSKYGADRVVGAPEEAAYVMVRLWAQAVAAARSLDSTAVSNAAYGQSFVAPSGTVTVQPNHHVTQAVHIGKVQADGQFEILMTKEAIAPNPWSQYAPDSKGFACDWSDPTKGAKYSLQTADS</sequence>
<dbReference type="PRINTS" id="PR00337">
    <property type="entry name" value="LEUILEVALBP"/>
</dbReference>
<reference evidence="3" key="1">
    <citation type="submission" date="2018-04" db="EMBL/GenBank/DDBJ databases">
        <authorList>
            <person name="Cornet L."/>
        </authorList>
    </citation>
    <scope>NUCLEOTIDE SEQUENCE [LARGE SCALE GENOMIC DNA]</scope>
</reference>
<proteinExistence type="predicted"/>
<accession>A0A2W4X2G5</accession>
<feature type="compositionally biased region" description="Low complexity" evidence="1">
    <location>
        <begin position="45"/>
        <end position="70"/>
    </location>
</feature>
<feature type="region of interest" description="Disordered" evidence="1">
    <location>
        <begin position="44"/>
        <end position="70"/>
    </location>
</feature>
<evidence type="ECO:0000313" key="3">
    <source>
        <dbReference type="Proteomes" id="UP000249794"/>
    </source>
</evidence>
<gene>
    <name evidence="2" type="ORF">DCF15_15210</name>
</gene>
<dbReference type="PANTHER" id="PTHR47628">
    <property type="match status" value="1"/>
</dbReference>
<name>A0A2W4X2G5_9CYAN</name>
<dbReference type="GO" id="GO:0006865">
    <property type="term" value="P:amino acid transport"/>
    <property type="evidence" value="ECO:0007669"/>
    <property type="project" value="InterPro"/>
</dbReference>
<dbReference type="InterPro" id="IPR028082">
    <property type="entry name" value="Peripla_BP_I"/>
</dbReference>